<name>A0A1F5EDG0_9BACT</name>
<accession>A0A1F5EDG0</accession>
<dbReference type="Proteomes" id="UP000178583">
    <property type="component" value="Unassembled WGS sequence"/>
</dbReference>
<reference evidence="2 3" key="1">
    <citation type="journal article" date="2016" name="Nat. Commun.">
        <title>Thousands of microbial genomes shed light on interconnected biogeochemical processes in an aquifer system.</title>
        <authorList>
            <person name="Anantharaman K."/>
            <person name="Brown C.T."/>
            <person name="Hug L.A."/>
            <person name="Sharon I."/>
            <person name="Castelle C.J."/>
            <person name="Probst A.J."/>
            <person name="Thomas B.C."/>
            <person name="Singh A."/>
            <person name="Wilkins M.J."/>
            <person name="Karaoz U."/>
            <person name="Brodie E.L."/>
            <person name="Williams K.H."/>
            <person name="Hubbard S.S."/>
            <person name="Banfield J.F."/>
        </authorList>
    </citation>
    <scope>NUCLEOTIDE SEQUENCE [LARGE SCALE GENOMIC DNA]</scope>
</reference>
<keyword evidence="1" id="KW-0812">Transmembrane</keyword>
<gene>
    <name evidence="2" type="ORF">A2215_03575</name>
</gene>
<sequence>MAHAEAVRHHHVNPMTAALIAVIAILLIIVVALGATLFLRPGTSTPSAAPTTPAVVPVVAVASESAPGSSARDCAEDKGWDNDGVTWHVASVPVPDDVRITNARWSVQNEKLCLAFDVVNESDRPLTLTTFDVMLNGNGRYWLPRQEISVPLIPDERASVEKTLDAEGDISQIRITPGSFQS</sequence>
<comment type="caution">
    <text evidence="2">The sequence shown here is derived from an EMBL/GenBank/DDBJ whole genome shotgun (WGS) entry which is preliminary data.</text>
</comment>
<proteinExistence type="predicted"/>
<feature type="transmembrane region" description="Helical" evidence="1">
    <location>
        <begin position="17"/>
        <end position="39"/>
    </location>
</feature>
<protein>
    <submittedName>
        <fullName evidence="2">Uncharacterized protein</fullName>
    </submittedName>
</protein>
<keyword evidence="1" id="KW-1133">Transmembrane helix</keyword>
<evidence type="ECO:0000313" key="2">
    <source>
        <dbReference type="EMBL" id="OGD65438.1"/>
    </source>
</evidence>
<keyword evidence="1" id="KW-0472">Membrane</keyword>
<dbReference type="EMBL" id="MEZY01000011">
    <property type="protein sequence ID" value="OGD65438.1"/>
    <property type="molecule type" value="Genomic_DNA"/>
</dbReference>
<evidence type="ECO:0000256" key="1">
    <source>
        <dbReference type="SAM" id="Phobius"/>
    </source>
</evidence>
<dbReference type="AlphaFoldDB" id="A0A1F5EDG0"/>
<organism evidence="2 3">
    <name type="scientific">Candidatus Berkelbacteria bacterium RIFOXYA2_FULL_43_10</name>
    <dbReference type="NCBI Taxonomy" id="1797472"/>
    <lineage>
        <taxon>Bacteria</taxon>
        <taxon>Candidatus Berkelbacteria</taxon>
    </lineage>
</organism>
<evidence type="ECO:0000313" key="3">
    <source>
        <dbReference type="Proteomes" id="UP000178583"/>
    </source>
</evidence>